<feature type="domain" description="HD" evidence="1">
    <location>
        <begin position="57"/>
        <end position="102"/>
    </location>
</feature>
<evidence type="ECO:0000259" key="1">
    <source>
        <dbReference type="Pfam" id="PF01966"/>
    </source>
</evidence>
<protein>
    <submittedName>
        <fullName evidence="2">HD family phosphohydrolase</fullName>
    </submittedName>
</protein>
<reference evidence="3" key="1">
    <citation type="submission" date="2016-10" db="EMBL/GenBank/DDBJ databases">
        <title>The complete genome sequence of the rumen bacterium Butyrivibrio hungatei MB2003.</title>
        <authorList>
            <person name="Palevich N."/>
            <person name="Kelly W.J."/>
            <person name="Leahy S.C."/>
            <person name="Altermann E."/>
            <person name="Rakonjac J."/>
            <person name="Attwood G.T."/>
        </authorList>
    </citation>
    <scope>NUCLEOTIDE SEQUENCE [LARGE SCALE GENOMIC DNA]</scope>
    <source>
        <strain evidence="3">MB2003</strain>
    </source>
</reference>
<dbReference type="Proteomes" id="UP000179284">
    <property type="component" value="Chromosome I"/>
</dbReference>
<dbReference type="OrthoDB" id="357543at2"/>
<dbReference type="InterPro" id="IPR006674">
    <property type="entry name" value="HD_domain"/>
</dbReference>
<organism evidence="2 3">
    <name type="scientific">Butyrivibrio hungatei</name>
    <dbReference type="NCBI Taxonomy" id="185008"/>
    <lineage>
        <taxon>Bacteria</taxon>
        <taxon>Bacillati</taxon>
        <taxon>Bacillota</taxon>
        <taxon>Clostridia</taxon>
        <taxon>Lachnospirales</taxon>
        <taxon>Lachnospiraceae</taxon>
        <taxon>Butyrivibrio</taxon>
    </lineage>
</organism>
<keyword evidence="3" id="KW-1185">Reference proteome</keyword>
<evidence type="ECO:0000313" key="2">
    <source>
        <dbReference type="EMBL" id="AOZ95945.1"/>
    </source>
</evidence>
<evidence type="ECO:0000313" key="3">
    <source>
        <dbReference type="Proteomes" id="UP000179284"/>
    </source>
</evidence>
<dbReference type="Gene3D" id="1.10.3210.10">
    <property type="entry name" value="Hypothetical protein af1432"/>
    <property type="match status" value="1"/>
</dbReference>
<dbReference type="AlphaFoldDB" id="A0A1D9P175"/>
<dbReference type="SUPFAM" id="SSF109604">
    <property type="entry name" value="HD-domain/PDEase-like"/>
    <property type="match status" value="1"/>
</dbReference>
<dbReference type="CDD" id="cd00077">
    <property type="entry name" value="HDc"/>
    <property type="match status" value="1"/>
</dbReference>
<dbReference type="EMBL" id="CP017831">
    <property type="protein sequence ID" value="AOZ95945.1"/>
    <property type="molecule type" value="Genomic_DNA"/>
</dbReference>
<name>A0A1D9P175_9FIRM</name>
<accession>A0A1D9P175</accession>
<dbReference type="KEGG" id="bhu:bhn_I0911"/>
<dbReference type="Pfam" id="PF01966">
    <property type="entry name" value="HD"/>
    <property type="match status" value="1"/>
</dbReference>
<sequence>MADRIDELMKRYNALKEKVVDRRKEFGELMDFVENETSYMTCPASTHYHLCTEHGLLEHSINVAENLLKIKNILAPDITDESCVVVALMHDLGKAGVPGKPQYFKNADVEKPWPPYKFNKNLVYMSVPVRSLYLIGAKFPLTEEEAQAIVYHDGQYVEDNRSVASREEPLTLLLQYADNWSGFVQEENA</sequence>
<dbReference type="RefSeq" id="WP_071175673.1">
    <property type="nucleotide sequence ID" value="NZ_CP017831.1"/>
</dbReference>
<proteinExistence type="predicted"/>
<dbReference type="InterPro" id="IPR003607">
    <property type="entry name" value="HD/PDEase_dom"/>
</dbReference>
<gene>
    <name evidence="2" type="ORF">bhn_I0911</name>
</gene>